<feature type="non-terminal residue" evidence="2">
    <location>
        <position position="1"/>
    </location>
</feature>
<accession>A0A392R2A9</accession>
<proteinExistence type="predicted"/>
<dbReference type="Proteomes" id="UP000265520">
    <property type="component" value="Unassembled WGS sequence"/>
</dbReference>
<name>A0A392R2A9_9FABA</name>
<evidence type="ECO:0000256" key="1">
    <source>
        <dbReference type="SAM" id="MobiDB-lite"/>
    </source>
</evidence>
<protein>
    <submittedName>
        <fullName evidence="2">Uncharacterized protein</fullName>
    </submittedName>
</protein>
<reference evidence="2 3" key="1">
    <citation type="journal article" date="2018" name="Front. Plant Sci.">
        <title>Red Clover (Trifolium pratense) and Zigzag Clover (T. medium) - A Picture of Genomic Similarities and Differences.</title>
        <authorList>
            <person name="Dluhosova J."/>
            <person name="Istvanek J."/>
            <person name="Nedelnik J."/>
            <person name="Repkova J."/>
        </authorList>
    </citation>
    <scope>NUCLEOTIDE SEQUENCE [LARGE SCALE GENOMIC DNA]</scope>
    <source>
        <strain evidence="3">cv. 10/8</strain>
        <tissue evidence="2">Leaf</tissue>
    </source>
</reference>
<sequence length="56" mass="5803">IPDYNHLPHPSLASVPLSHSSTSVSLSGVFSTPAFTTVSDSPSPSLRGGFTFNCTP</sequence>
<organism evidence="2 3">
    <name type="scientific">Trifolium medium</name>
    <dbReference type="NCBI Taxonomy" id="97028"/>
    <lineage>
        <taxon>Eukaryota</taxon>
        <taxon>Viridiplantae</taxon>
        <taxon>Streptophyta</taxon>
        <taxon>Embryophyta</taxon>
        <taxon>Tracheophyta</taxon>
        <taxon>Spermatophyta</taxon>
        <taxon>Magnoliopsida</taxon>
        <taxon>eudicotyledons</taxon>
        <taxon>Gunneridae</taxon>
        <taxon>Pentapetalae</taxon>
        <taxon>rosids</taxon>
        <taxon>fabids</taxon>
        <taxon>Fabales</taxon>
        <taxon>Fabaceae</taxon>
        <taxon>Papilionoideae</taxon>
        <taxon>50 kb inversion clade</taxon>
        <taxon>NPAAA clade</taxon>
        <taxon>Hologalegina</taxon>
        <taxon>IRL clade</taxon>
        <taxon>Trifolieae</taxon>
        <taxon>Trifolium</taxon>
    </lineage>
</organism>
<evidence type="ECO:0000313" key="3">
    <source>
        <dbReference type="Proteomes" id="UP000265520"/>
    </source>
</evidence>
<comment type="caution">
    <text evidence="2">The sequence shown here is derived from an EMBL/GenBank/DDBJ whole genome shotgun (WGS) entry which is preliminary data.</text>
</comment>
<dbReference type="AlphaFoldDB" id="A0A392R2A9"/>
<feature type="compositionally biased region" description="Low complexity" evidence="1">
    <location>
        <begin position="7"/>
        <end position="25"/>
    </location>
</feature>
<dbReference type="EMBL" id="LXQA010178179">
    <property type="protein sequence ID" value="MCI30254.1"/>
    <property type="molecule type" value="Genomic_DNA"/>
</dbReference>
<keyword evidence="3" id="KW-1185">Reference proteome</keyword>
<evidence type="ECO:0000313" key="2">
    <source>
        <dbReference type="EMBL" id="MCI30254.1"/>
    </source>
</evidence>
<feature type="region of interest" description="Disordered" evidence="1">
    <location>
        <begin position="1"/>
        <end position="25"/>
    </location>
</feature>